<keyword evidence="3" id="KW-1185">Reference proteome</keyword>
<evidence type="ECO:0000313" key="2">
    <source>
        <dbReference type="EMBL" id="KAI9195900.1"/>
    </source>
</evidence>
<feature type="compositionally biased region" description="Basic and acidic residues" evidence="1">
    <location>
        <begin position="70"/>
        <end position="79"/>
    </location>
</feature>
<reference evidence="2" key="2">
    <citation type="submission" date="2023-02" db="EMBL/GenBank/DDBJ databases">
        <authorList>
            <person name="Swenson N.G."/>
            <person name="Wegrzyn J.L."/>
            <person name="Mcevoy S.L."/>
        </authorList>
    </citation>
    <scope>NUCLEOTIDE SEQUENCE</scope>
    <source>
        <strain evidence="2">91603</strain>
        <tissue evidence="2">Leaf</tissue>
    </source>
</reference>
<feature type="region of interest" description="Disordered" evidence="1">
    <location>
        <begin position="1"/>
        <end position="21"/>
    </location>
</feature>
<sequence>MSTTDADAASPPSQPQPPCVSLPRQCVSLQIYLSISSISSDLPSVKFLEFADTPLNSDQDMDTSNSAGASEKKSDHEPKTIMGRKRRDKPPSRSQDDNDQPPKATDVNAKGILGRVKN</sequence>
<organism evidence="2 3">
    <name type="scientific">Acer negundo</name>
    <name type="common">Box elder</name>
    <dbReference type="NCBI Taxonomy" id="4023"/>
    <lineage>
        <taxon>Eukaryota</taxon>
        <taxon>Viridiplantae</taxon>
        <taxon>Streptophyta</taxon>
        <taxon>Embryophyta</taxon>
        <taxon>Tracheophyta</taxon>
        <taxon>Spermatophyta</taxon>
        <taxon>Magnoliopsida</taxon>
        <taxon>eudicotyledons</taxon>
        <taxon>Gunneridae</taxon>
        <taxon>Pentapetalae</taxon>
        <taxon>rosids</taxon>
        <taxon>malvids</taxon>
        <taxon>Sapindales</taxon>
        <taxon>Sapindaceae</taxon>
        <taxon>Hippocastanoideae</taxon>
        <taxon>Acereae</taxon>
        <taxon>Acer</taxon>
    </lineage>
</organism>
<feature type="compositionally biased region" description="Polar residues" evidence="1">
    <location>
        <begin position="54"/>
        <end position="68"/>
    </location>
</feature>
<comment type="caution">
    <text evidence="2">The sequence shown here is derived from an EMBL/GenBank/DDBJ whole genome shotgun (WGS) entry which is preliminary data.</text>
</comment>
<proteinExistence type="predicted"/>
<feature type="region of interest" description="Disordered" evidence="1">
    <location>
        <begin position="53"/>
        <end position="118"/>
    </location>
</feature>
<evidence type="ECO:0000313" key="3">
    <source>
        <dbReference type="Proteomes" id="UP001064489"/>
    </source>
</evidence>
<protein>
    <submittedName>
        <fullName evidence="2">Uncharacterized protein</fullName>
    </submittedName>
</protein>
<dbReference type="AlphaFoldDB" id="A0AAD5JDX7"/>
<gene>
    <name evidence="2" type="ORF">LWI28_019223</name>
</gene>
<dbReference type="EMBL" id="JAJSOW010000003">
    <property type="protein sequence ID" value="KAI9195900.1"/>
    <property type="molecule type" value="Genomic_DNA"/>
</dbReference>
<feature type="compositionally biased region" description="Low complexity" evidence="1">
    <location>
        <begin position="1"/>
        <end position="11"/>
    </location>
</feature>
<reference evidence="2" key="1">
    <citation type="journal article" date="2022" name="Plant J.">
        <title>Strategies of tolerance reflected in two North American maple genomes.</title>
        <authorList>
            <person name="McEvoy S.L."/>
            <person name="Sezen U.U."/>
            <person name="Trouern-Trend A."/>
            <person name="McMahon S.M."/>
            <person name="Schaberg P.G."/>
            <person name="Yang J."/>
            <person name="Wegrzyn J.L."/>
            <person name="Swenson N.G."/>
        </authorList>
    </citation>
    <scope>NUCLEOTIDE SEQUENCE</scope>
    <source>
        <strain evidence="2">91603</strain>
    </source>
</reference>
<name>A0AAD5JDX7_ACENE</name>
<evidence type="ECO:0000256" key="1">
    <source>
        <dbReference type="SAM" id="MobiDB-lite"/>
    </source>
</evidence>
<dbReference type="Proteomes" id="UP001064489">
    <property type="component" value="Chromosome 1"/>
</dbReference>
<accession>A0AAD5JDX7</accession>